<dbReference type="PROSITE" id="PS51257">
    <property type="entry name" value="PROKAR_LIPOPROTEIN"/>
    <property type="match status" value="1"/>
</dbReference>
<evidence type="ECO:0000313" key="2">
    <source>
        <dbReference type="Proteomes" id="UP000295215"/>
    </source>
</evidence>
<evidence type="ECO:0000313" key="1">
    <source>
        <dbReference type="EMBL" id="TDS54006.1"/>
    </source>
</evidence>
<keyword evidence="2" id="KW-1185">Reference proteome</keyword>
<dbReference type="EMBL" id="SOAG01000026">
    <property type="protein sequence ID" value="TDS54006.1"/>
    <property type="molecule type" value="Genomic_DNA"/>
</dbReference>
<proteinExistence type="predicted"/>
<dbReference type="AlphaFoldDB" id="A0A4V3E7T1"/>
<evidence type="ECO:0008006" key="3">
    <source>
        <dbReference type="Google" id="ProtNLM"/>
    </source>
</evidence>
<organism evidence="1 2">
    <name type="scientific">Myroides indicus</name>
    <dbReference type="NCBI Taxonomy" id="1323422"/>
    <lineage>
        <taxon>Bacteria</taxon>
        <taxon>Pseudomonadati</taxon>
        <taxon>Bacteroidota</taxon>
        <taxon>Flavobacteriia</taxon>
        <taxon>Flavobacteriales</taxon>
        <taxon>Flavobacteriaceae</taxon>
        <taxon>Myroides</taxon>
    </lineage>
</organism>
<protein>
    <recommendedName>
        <fullName evidence="3">DUF2891 family protein</fullName>
    </recommendedName>
</protein>
<dbReference type="Pfam" id="PF11199">
    <property type="entry name" value="DUF2891"/>
    <property type="match status" value="1"/>
</dbReference>
<accession>A0A4V3E7T1</accession>
<name>A0A4V3E7T1_9FLAO</name>
<dbReference type="RefSeq" id="WP_133713368.1">
    <property type="nucleotide sequence ID" value="NZ_SOAG01000026.1"/>
</dbReference>
<sequence>MKKIGLLFLVILFVSCQSDKAKKTDIVDSSPENLPKFTVEQAKKIVELPLHCIETEYPNKLGQVLGSDSDLKSPKKLRPIFYGCFDWHSSVHGYWTVITVLKKFPELDQNNEIRERLNKLITEANCKIEMSFFNDPNNKTFERTYGWAWFFQLHSELTTWNDRDGQRWARILQPMADLLVERYTEYLPKLLYPIRTGTHDNTAFGLSLSLDYARIMGIMDFENLIIENAQRLYANDISCPLNFEPSGHDFLSPCLEEARLMSKVLESKNYKKWLKDFLPELYNTDFSMAVAQVSDRTDGHLVHLDGLNFSRAACLNEISKKAELPYLHDIAKKHFEASFDNITDDDYMGSHWLGTFALYYLVN</sequence>
<dbReference type="Proteomes" id="UP000295215">
    <property type="component" value="Unassembled WGS sequence"/>
</dbReference>
<dbReference type="InterPro" id="IPR021365">
    <property type="entry name" value="DUF2891"/>
</dbReference>
<reference evidence="1 2" key="1">
    <citation type="submission" date="2019-03" db="EMBL/GenBank/DDBJ databases">
        <title>Genomic Encyclopedia of Archaeal and Bacterial Type Strains, Phase II (KMG-II): from individual species to whole genera.</title>
        <authorList>
            <person name="Goeker M."/>
        </authorList>
    </citation>
    <scope>NUCLEOTIDE SEQUENCE [LARGE SCALE GENOMIC DNA]</scope>
    <source>
        <strain evidence="1 2">DSM 28213</strain>
    </source>
</reference>
<gene>
    <name evidence="1" type="ORF">C8P70_12642</name>
</gene>
<dbReference type="OrthoDB" id="9779797at2"/>
<comment type="caution">
    <text evidence="1">The sequence shown here is derived from an EMBL/GenBank/DDBJ whole genome shotgun (WGS) entry which is preliminary data.</text>
</comment>